<name>A0A1V8SAK8_9PEZI</name>
<evidence type="ECO:0000313" key="2">
    <source>
        <dbReference type="Proteomes" id="UP000192596"/>
    </source>
</evidence>
<reference evidence="2" key="1">
    <citation type="submission" date="2017-03" db="EMBL/GenBank/DDBJ databases">
        <title>Genomes of endolithic fungi from Antarctica.</title>
        <authorList>
            <person name="Coleine C."/>
            <person name="Masonjones S."/>
            <person name="Stajich J.E."/>
        </authorList>
    </citation>
    <scope>NUCLEOTIDE SEQUENCE [LARGE SCALE GENOMIC DNA]</scope>
    <source>
        <strain evidence="2">CCFEE 5527</strain>
    </source>
</reference>
<dbReference type="SUPFAM" id="SSF49478">
    <property type="entry name" value="Cna protein B-type domain"/>
    <property type="match status" value="1"/>
</dbReference>
<evidence type="ECO:0000313" key="1">
    <source>
        <dbReference type="EMBL" id="OQN96103.1"/>
    </source>
</evidence>
<organism evidence="1 2">
    <name type="scientific">Cryoendolithus antarcticus</name>
    <dbReference type="NCBI Taxonomy" id="1507870"/>
    <lineage>
        <taxon>Eukaryota</taxon>
        <taxon>Fungi</taxon>
        <taxon>Dikarya</taxon>
        <taxon>Ascomycota</taxon>
        <taxon>Pezizomycotina</taxon>
        <taxon>Dothideomycetes</taxon>
        <taxon>Dothideomycetidae</taxon>
        <taxon>Cladosporiales</taxon>
        <taxon>Cladosporiaceae</taxon>
        <taxon>Cryoendolithus</taxon>
    </lineage>
</organism>
<dbReference type="Proteomes" id="UP000192596">
    <property type="component" value="Unassembled WGS sequence"/>
</dbReference>
<evidence type="ECO:0008006" key="3">
    <source>
        <dbReference type="Google" id="ProtNLM"/>
    </source>
</evidence>
<dbReference type="OrthoDB" id="5282754at2759"/>
<gene>
    <name evidence="1" type="ORF">B0A48_18349</name>
</gene>
<keyword evidence="2" id="KW-1185">Reference proteome</keyword>
<dbReference type="InParanoid" id="A0A1V8SAK8"/>
<protein>
    <recommendedName>
        <fullName evidence="3">Carboxypeptidase regulatory-like domain-containing protein</fullName>
    </recommendedName>
</protein>
<dbReference type="AlphaFoldDB" id="A0A1V8SAK8"/>
<comment type="caution">
    <text evidence="1">The sequence shown here is derived from an EMBL/GenBank/DDBJ whole genome shotgun (WGS) entry which is preliminary data.</text>
</comment>
<proteinExistence type="predicted"/>
<sequence>MPILGLLKCVPARPTIGETALIEVHPPVGITAFDAATSHSIRINGVPCFRRYVQFIRPGLNTVWAQAYGPGGPESQSLAIQILQPTNPPAAITSGLPALLSSSAVVAPHVWPEIGVPLLQTAHLPQQPNVVAFGIGSSSGLALRTESIFNRSLRVLPEMLLPNLGQSFDISVQSAGQTVTRTLTFTNLYAMLKRIRGEAHPTLTPVGFARRVGSGFKGHFTIYNSEARPLVIVRCRFDALSVDGQTLSGTSGGIIISQLIVVPPRHIHFAVVFASFDNVAKDSNGFGAHFTGRVAGSDDMTNPITVRANVQFDLEPGQRSHLSSLAHSLDAEAHLNTIASALATLNRSGASLSELRSARLVSLPILEDTRSVVSMGTRAALSNGNLGDVHFDSAVMPPTLTVGAECDPDNLPGNTPEGLVCQANSETRIITSPGRFMNARKRDVILSPGGNGLIGGLLTHVNHPQYYSHSGIMTRNYDQITHRTASQERLEAYPVGSIPFDGPEPTDDFRPGVVKYDWPGVITQNVEDAVDGQVFTDPDDPNHRPYTIQAFDAVAAGATVQGNWHIIPPIVIKPDPMQETMKLREKLHEVAGNAADSVGTLHYRFYGYSDPKIVKTAAPADSRWAANTNPAICSSFIWAMMKETGMLLQTAGNVVTNADLRGSAVSAGDKVGPSTPDGLFLYSAAERKRCAEWLHEQIANRAMDKINQKAGILGGVVDLFTKLTTHVSNEFLNPFARDVVGTDDDDTACENTVDANAVSPDNIMCWKGHGGTSAGPYGCWEPLIYREPSYDVVRINRWRQVQLTVHLFGVITFQAQPLSGVTVTLYEGKVGNTDAAGHYTIHQVPHGMYTAKAHKVQDGNVLSVATPVTLMPPPPRKILIWRDHRICSGLS</sequence>
<dbReference type="EMBL" id="NAJO01000072">
    <property type="protein sequence ID" value="OQN96103.1"/>
    <property type="molecule type" value="Genomic_DNA"/>
</dbReference>
<accession>A0A1V8SAK8</accession>